<dbReference type="EMBL" id="CATQJL010000223">
    <property type="protein sequence ID" value="CAJ0598688.1"/>
    <property type="molecule type" value="Genomic_DNA"/>
</dbReference>
<dbReference type="AlphaFoldDB" id="A0AA36GV68"/>
<proteinExistence type="predicted"/>
<reference evidence="1" key="1">
    <citation type="submission" date="2023-07" db="EMBL/GenBank/DDBJ databases">
        <authorList>
            <consortium name="CYATHOMIX"/>
        </authorList>
    </citation>
    <scope>NUCLEOTIDE SEQUENCE</scope>
    <source>
        <strain evidence="1">N/A</strain>
    </source>
</reference>
<evidence type="ECO:0000313" key="2">
    <source>
        <dbReference type="Proteomes" id="UP001176961"/>
    </source>
</evidence>
<keyword evidence="2" id="KW-1185">Reference proteome</keyword>
<sequence>MATSQSFWASAKDFFSAISPKIAPKPQEGDQRSKEVQNVEMNKEKRRYKPARLVNADKTYLYEFGSLNLP</sequence>
<protein>
    <submittedName>
        <fullName evidence="1">Uncharacterized protein</fullName>
    </submittedName>
</protein>
<dbReference type="Proteomes" id="UP001176961">
    <property type="component" value="Unassembled WGS sequence"/>
</dbReference>
<accession>A0AA36GV68</accession>
<gene>
    <name evidence="1" type="ORF">CYNAS_LOCUS10671</name>
</gene>
<organism evidence="1 2">
    <name type="scientific">Cylicocyclus nassatus</name>
    <name type="common">Nematode worm</name>
    <dbReference type="NCBI Taxonomy" id="53992"/>
    <lineage>
        <taxon>Eukaryota</taxon>
        <taxon>Metazoa</taxon>
        <taxon>Ecdysozoa</taxon>
        <taxon>Nematoda</taxon>
        <taxon>Chromadorea</taxon>
        <taxon>Rhabditida</taxon>
        <taxon>Rhabditina</taxon>
        <taxon>Rhabditomorpha</taxon>
        <taxon>Strongyloidea</taxon>
        <taxon>Strongylidae</taxon>
        <taxon>Cylicocyclus</taxon>
    </lineage>
</organism>
<comment type="caution">
    <text evidence="1">The sequence shown here is derived from an EMBL/GenBank/DDBJ whole genome shotgun (WGS) entry which is preliminary data.</text>
</comment>
<name>A0AA36GV68_CYLNA</name>
<evidence type="ECO:0000313" key="1">
    <source>
        <dbReference type="EMBL" id="CAJ0598688.1"/>
    </source>
</evidence>